<accession>A0A8S9MLC2</accession>
<evidence type="ECO:0000313" key="1">
    <source>
        <dbReference type="EMBL" id="KAF2619832.1"/>
    </source>
</evidence>
<name>A0A8S9MLC2_BRACR</name>
<dbReference type="AlphaFoldDB" id="A0A8S9MLC2"/>
<reference evidence="1" key="1">
    <citation type="submission" date="2019-12" db="EMBL/GenBank/DDBJ databases">
        <title>Genome sequencing and annotation of Brassica cretica.</title>
        <authorList>
            <person name="Studholme D.J."/>
            <person name="Sarris P.F."/>
        </authorList>
    </citation>
    <scope>NUCLEOTIDE SEQUENCE</scope>
    <source>
        <strain evidence="1">PFS-001/15</strain>
        <tissue evidence="1">Leaf</tissue>
    </source>
</reference>
<gene>
    <name evidence="1" type="ORF">F2Q68_00042762</name>
</gene>
<protein>
    <submittedName>
        <fullName evidence="1">Uncharacterized protein</fullName>
    </submittedName>
</protein>
<sequence>MKTGCGAWKLNRNQCLDLDVKVTSSSPVFTVCDQKSAPEFLRWFSQISNLVSLCHSKRGGMEVEFKAMLDDLDVLEKSLSDPATIHKVFVLLLRISFH</sequence>
<evidence type="ECO:0000313" key="2">
    <source>
        <dbReference type="Proteomes" id="UP000712281"/>
    </source>
</evidence>
<dbReference type="EMBL" id="QGKW02000007">
    <property type="protein sequence ID" value="KAF2619832.1"/>
    <property type="molecule type" value="Genomic_DNA"/>
</dbReference>
<proteinExistence type="predicted"/>
<comment type="caution">
    <text evidence="1">The sequence shown here is derived from an EMBL/GenBank/DDBJ whole genome shotgun (WGS) entry which is preliminary data.</text>
</comment>
<dbReference type="Proteomes" id="UP000712281">
    <property type="component" value="Unassembled WGS sequence"/>
</dbReference>
<organism evidence="1 2">
    <name type="scientific">Brassica cretica</name>
    <name type="common">Mustard</name>
    <dbReference type="NCBI Taxonomy" id="69181"/>
    <lineage>
        <taxon>Eukaryota</taxon>
        <taxon>Viridiplantae</taxon>
        <taxon>Streptophyta</taxon>
        <taxon>Embryophyta</taxon>
        <taxon>Tracheophyta</taxon>
        <taxon>Spermatophyta</taxon>
        <taxon>Magnoliopsida</taxon>
        <taxon>eudicotyledons</taxon>
        <taxon>Gunneridae</taxon>
        <taxon>Pentapetalae</taxon>
        <taxon>rosids</taxon>
        <taxon>malvids</taxon>
        <taxon>Brassicales</taxon>
        <taxon>Brassicaceae</taxon>
        <taxon>Brassiceae</taxon>
        <taxon>Brassica</taxon>
    </lineage>
</organism>